<dbReference type="GO" id="GO:0003677">
    <property type="term" value="F:DNA binding"/>
    <property type="evidence" value="ECO:0007669"/>
    <property type="project" value="UniProtKB-KW"/>
</dbReference>
<evidence type="ECO:0000256" key="4">
    <source>
        <dbReference type="ARBA" id="ARBA00023163"/>
    </source>
</evidence>
<feature type="compositionally biased region" description="Low complexity" evidence="6">
    <location>
        <begin position="172"/>
        <end position="184"/>
    </location>
</feature>
<keyword evidence="4" id="KW-0804">Transcription</keyword>
<sequence length="184" mass="20989">MDDQMPEPEPEHIIKWTFEENKLFENALAELNLENPDLFEKISLRGPGKTVEQIKEHYEALVDDIKMIESGCVRLPPYITTKKDEKESAYATRNIPNHWKKGPPWSPEEHEKFLIGLEKNGKGDWRSISRFCVQTRTPTQVASHAQKYYIRLEKQQQKPSSASSSRPPPPTSGSTAAQPSASFP</sequence>
<dbReference type="InterPro" id="IPR001005">
    <property type="entry name" value="SANT/Myb"/>
</dbReference>
<comment type="subcellular location">
    <subcellularLocation>
        <location evidence="1">Nucleus</location>
    </subcellularLocation>
</comment>
<dbReference type="PANTHER" id="PTHR44042:SF54">
    <property type="entry name" value="MYB-LIKE DNA-BINDING DOMAIN, SHAQKYF CLASS PROTEIN"/>
    <property type="match status" value="1"/>
</dbReference>
<keyword evidence="2" id="KW-0805">Transcription regulation</keyword>
<dbReference type="SUPFAM" id="SSF46689">
    <property type="entry name" value="Homeodomain-like"/>
    <property type="match status" value="2"/>
</dbReference>
<proteinExistence type="predicted"/>
<evidence type="ECO:0000256" key="3">
    <source>
        <dbReference type="ARBA" id="ARBA00023125"/>
    </source>
</evidence>
<evidence type="ECO:0000313" key="9">
    <source>
        <dbReference type="EMBL" id="KAA8516313.1"/>
    </source>
</evidence>
<accession>A0A5J4ZCB7</accession>
<evidence type="ECO:0000256" key="6">
    <source>
        <dbReference type="SAM" id="MobiDB-lite"/>
    </source>
</evidence>
<dbReference type="PANTHER" id="PTHR44042">
    <property type="entry name" value="DUPLICATED HOMEODOMAIN-LIKE SUPERFAMILY PROTEIN-RELATED"/>
    <property type="match status" value="1"/>
</dbReference>
<keyword evidence="3" id="KW-0238">DNA-binding</keyword>
<evidence type="ECO:0000259" key="7">
    <source>
        <dbReference type="PROSITE" id="PS50090"/>
    </source>
</evidence>
<evidence type="ECO:0000313" key="10">
    <source>
        <dbReference type="Proteomes" id="UP000325577"/>
    </source>
</evidence>
<dbReference type="GO" id="GO:0005634">
    <property type="term" value="C:nucleus"/>
    <property type="evidence" value="ECO:0007669"/>
    <property type="project" value="UniProtKB-SubCell"/>
</dbReference>
<keyword evidence="10" id="KW-1185">Reference proteome</keyword>
<feature type="domain" description="HTH myb-type" evidence="8">
    <location>
        <begin position="97"/>
        <end position="153"/>
    </location>
</feature>
<dbReference type="SMART" id="SM00717">
    <property type="entry name" value="SANT"/>
    <property type="match status" value="2"/>
</dbReference>
<evidence type="ECO:0000256" key="2">
    <source>
        <dbReference type="ARBA" id="ARBA00023015"/>
    </source>
</evidence>
<dbReference type="FunFam" id="1.10.10.60:FF:000154">
    <property type="entry name" value="Transcription factor SRM1"/>
    <property type="match status" value="1"/>
</dbReference>
<dbReference type="Gene3D" id="1.10.10.60">
    <property type="entry name" value="Homeodomain-like"/>
    <property type="match status" value="2"/>
</dbReference>
<dbReference type="CDD" id="cd00167">
    <property type="entry name" value="SANT"/>
    <property type="match status" value="2"/>
</dbReference>
<feature type="domain" description="Myb-like" evidence="7">
    <location>
        <begin position="104"/>
        <end position="149"/>
    </location>
</feature>
<organism evidence="9 10">
    <name type="scientific">Nyssa sinensis</name>
    <dbReference type="NCBI Taxonomy" id="561372"/>
    <lineage>
        <taxon>Eukaryota</taxon>
        <taxon>Viridiplantae</taxon>
        <taxon>Streptophyta</taxon>
        <taxon>Embryophyta</taxon>
        <taxon>Tracheophyta</taxon>
        <taxon>Spermatophyta</taxon>
        <taxon>Magnoliopsida</taxon>
        <taxon>eudicotyledons</taxon>
        <taxon>Gunneridae</taxon>
        <taxon>Pentapetalae</taxon>
        <taxon>asterids</taxon>
        <taxon>Cornales</taxon>
        <taxon>Nyssaceae</taxon>
        <taxon>Nyssa</taxon>
    </lineage>
</organism>
<dbReference type="Pfam" id="PF00249">
    <property type="entry name" value="Myb_DNA-binding"/>
    <property type="match status" value="2"/>
</dbReference>
<dbReference type="GO" id="GO:0009908">
    <property type="term" value="P:flower development"/>
    <property type="evidence" value="ECO:0007669"/>
    <property type="project" value="UniProtKB-ARBA"/>
</dbReference>
<dbReference type="InterPro" id="IPR009057">
    <property type="entry name" value="Homeodomain-like_sf"/>
</dbReference>
<dbReference type="OrthoDB" id="118550at2759"/>
<dbReference type="InterPro" id="IPR017930">
    <property type="entry name" value="Myb_dom"/>
</dbReference>
<dbReference type="PROSITE" id="PS50090">
    <property type="entry name" value="MYB_LIKE"/>
    <property type="match status" value="1"/>
</dbReference>
<name>A0A5J4ZCB7_9ASTE</name>
<protein>
    <recommendedName>
        <fullName evidence="11">HTH myb-type domain-containing protein</fullName>
    </recommendedName>
</protein>
<reference evidence="9 10" key="1">
    <citation type="submission" date="2019-09" db="EMBL/GenBank/DDBJ databases">
        <title>A chromosome-level genome assembly of the Chinese tupelo Nyssa sinensis.</title>
        <authorList>
            <person name="Yang X."/>
            <person name="Kang M."/>
            <person name="Yang Y."/>
            <person name="Xiong H."/>
            <person name="Wang M."/>
            <person name="Zhang Z."/>
            <person name="Wang Z."/>
            <person name="Wu H."/>
            <person name="Ma T."/>
            <person name="Liu J."/>
            <person name="Xi Z."/>
        </authorList>
    </citation>
    <scope>NUCLEOTIDE SEQUENCE [LARGE SCALE GENOMIC DNA]</scope>
    <source>
        <strain evidence="9">J267</strain>
        <tissue evidence="9">Leaf</tissue>
    </source>
</reference>
<dbReference type="Proteomes" id="UP000325577">
    <property type="component" value="Linkage Group LG8"/>
</dbReference>
<dbReference type="FunFam" id="1.10.10.60:FF:000009">
    <property type="entry name" value="transcription factor MYB1R1"/>
    <property type="match status" value="1"/>
</dbReference>
<dbReference type="GO" id="GO:0048262">
    <property type="term" value="P:determination of dorsal/ventral asymmetry"/>
    <property type="evidence" value="ECO:0007669"/>
    <property type="project" value="UniProtKB-ARBA"/>
</dbReference>
<evidence type="ECO:0000259" key="8">
    <source>
        <dbReference type="PROSITE" id="PS51294"/>
    </source>
</evidence>
<dbReference type="InterPro" id="IPR006447">
    <property type="entry name" value="Myb_dom_plants"/>
</dbReference>
<evidence type="ECO:0008006" key="11">
    <source>
        <dbReference type="Google" id="ProtNLM"/>
    </source>
</evidence>
<gene>
    <name evidence="9" type="ORF">F0562_016606</name>
</gene>
<feature type="region of interest" description="Disordered" evidence="6">
    <location>
        <begin position="140"/>
        <end position="184"/>
    </location>
</feature>
<dbReference type="EMBL" id="CM018051">
    <property type="protein sequence ID" value="KAA8516313.1"/>
    <property type="molecule type" value="Genomic_DNA"/>
</dbReference>
<dbReference type="NCBIfam" id="TIGR01557">
    <property type="entry name" value="myb_SHAQKYF"/>
    <property type="match status" value="1"/>
</dbReference>
<evidence type="ECO:0000256" key="5">
    <source>
        <dbReference type="ARBA" id="ARBA00023242"/>
    </source>
</evidence>
<keyword evidence="5" id="KW-0539">Nucleus</keyword>
<dbReference type="PROSITE" id="PS51294">
    <property type="entry name" value="HTH_MYB"/>
    <property type="match status" value="1"/>
</dbReference>
<dbReference type="AlphaFoldDB" id="A0A5J4ZCB7"/>
<evidence type="ECO:0000256" key="1">
    <source>
        <dbReference type="ARBA" id="ARBA00004123"/>
    </source>
</evidence>